<reference evidence="5" key="1">
    <citation type="journal article" date="2019" name="Int. J. Syst. Evol. Microbiol.">
        <title>The Global Catalogue of Microorganisms (GCM) 10K type strain sequencing project: providing services to taxonomists for standard genome sequencing and annotation.</title>
        <authorList>
            <consortium name="The Broad Institute Genomics Platform"/>
            <consortium name="The Broad Institute Genome Sequencing Center for Infectious Disease"/>
            <person name="Wu L."/>
            <person name="Ma J."/>
        </authorList>
    </citation>
    <scope>NUCLEOTIDE SEQUENCE [LARGE SCALE GENOMIC DNA]</scope>
    <source>
        <strain evidence="5">CGMCC 4.7204</strain>
    </source>
</reference>
<comment type="caution">
    <text evidence="4">The sequence shown here is derived from an EMBL/GenBank/DDBJ whole genome shotgun (WGS) entry which is preliminary data.</text>
</comment>
<evidence type="ECO:0000256" key="2">
    <source>
        <dbReference type="SAM" id="Phobius"/>
    </source>
</evidence>
<proteinExistence type="predicted"/>
<keyword evidence="5" id="KW-1185">Reference proteome</keyword>
<evidence type="ECO:0000259" key="3">
    <source>
        <dbReference type="Pfam" id="PF04024"/>
    </source>
</evidence>
<feature type="transmembrane region" description="Helical" evidence="2">
    <location>
        <begin position="43"/>
        <end position="70"/>
    </location>
</feature>
<protein>
    <submittedName>
        <fullName evidence="4">PspC domain-containing protein</fullName>
    </submittedName>
</protein>
<keyword evidence="2" id="KW-0472">Membrane</keyword>
<feature type="compositionally biased region" description="Basic and acidic residues" evidence="1">
    <location>
        <begin position="232"/>
        <end position="243"/>
    </location>
</feature>
<accession>A0ABV8L2P8</accession>
<name>A0ABV8L2P8_9NOCA</name>
<dbReference type="RefSeq" id="WP_378547577.1">
    <property type="nucleotide sequence ID" value="NZ_JBHSBA010000003.1"/>
</dbReference>
<feature type="transmembrane region" description="Helical" evidence="2">
    <location>
        <begin position="514"/>
        <end position="534"/>
    </location>
</feature>
<evidence type="ECO:0000256" key="1">
    <source>
        <dbReference type="SAM" id="MobiDB-lite"/>
    </source>
</evidence>
<sequence length="643" mass="66197">MSRTSFGDQIQQMWHTRPVRLPRQGPIAGVAAGFGLRYGVDPVLLRVAFVVSTIFGGAGIVLYLLAWLVLSSAGNELSAAETLTDNARGSHSQTKTIVLIVALAIAVSTMGPIGLGLGGSGVISMGLMLAGWWMLYIRHPELPAGFDTYRAAAFGTGGYPAGYPTAGYPTGVPVRGYPYTPDVPPTGMYTPYTKLPDAYVPDPATTVLRREDDQATAESTPLLRVDTTETVVLHKDHAADRLAESSTAPTNEPPVPASVPRAPAAGSGADRPADSATQLLPPAGSTAAPAEADTQSARPTPNPPAAVDMSSTTALPEPATSAAADSEVLKSPHTTPPLDESTDPDPASAAEAKPATVPGDSPRGAELGSEGDSADIVPAEGDSSIDLGKRPTGTDSGNPTMVLPKDLPGPTPGFPRPGAQVPPGIDPLSIAPLAWELPEAAPRYAVATPPPPKRPRSRLTPVTIGLAILAAAVAGAVAASGVEWMTPARIGAFALAVVGLGLIAGAFLRRGYGLLVLTAPLAGFVLLASLIGPIDFEGRAIGERVWTPTSMAELEPRYALDLGSGTLDLRELELTESRSVEVAVNIGDAKVHLPEGMTVNTTCDVSTPDSRCESGLTGPNTPGAPVLDLRIKMFAGDVEVTRG</sequence>
<feature type="transmembrane region" description="Helical" evidence="2">
    <location>
        <begin position="462"/>
        <end position="482"/>
    </location>
</feature>
<feature type="transmembrane region" description="Helical" evidence="2">
    <location>
        <begin position="488"/>
        <end position="507"/>
    </location>
</feature>
<feature type="region of interest" description="Disordered" evidence="1">
    <location>
        <begin position="210"/>
        <end position="421"/>
    </location>
</feature>
<feature type="transmembrane region" description="Helical" evidence="2">
    <location>
        <begin position="97"/>
        <end position="115"/>
    </location>
</feature>
<dbReference type="Proteomes" id="UP001595767">
    <property type="component" value="Unassembled WGS sequence"/>
</dbReference>
<dbReference type="Pfam" id="PF04024">
    <property type="entry name" value="PspC"/>
    <property type="match status" value="1"/>
</dbReference>
<organism evidence="4 5">
    <name type="scientific">Nocardia rhizosphaerae</name>
    <dbReference type="NCBI Taxonomy" id="1691571"/>
    <lineage>
        <taxon>Bacteria</taxon>
        <taxon>Bacillati</taxon>
        <taxon>Actinomycetota</taxon>
        <taxon>Actinomycetes</taxon>
        <taxon>Mycobacteriales</taxon>
        <taxon>Nocardiaceae</taxon>
        <taxon>Nocardia</taxon>
    </lineage>
</organism>
<keyword evidence="2" id="KW-0812">Transmembrane</keyword>
<gene>
    <name evidence="4" type="ORF">ACFOW8_07850</name>
</gene>
<evidence type="ECO:0000313" key="4">
    <source>
        <dbReference type="EMBL" id="MFC4124835.1"/>
    </source>
</evidence>
<feature type="compositionally biased region" description="Low complexity" evidence="1">
    <location>
        <begin position="258"/>
        <end position="269"/>
    </location>
</feature>
<dbReference type="EMBL" id="JBHSBA010000003">
    <property type="protein sequence ID" value="MFC4124835.1"/>
    <property type="molecule type" value="Genomic_DNA"/>
</dbReference>
<dbReference type="InterPro" id="IPR007168">
    <property type="entry name" value="Phageshock_PspC_N"/>
</dbReference>
<keyword evidence="2" id="KW-1133">Transmembrane helix</keyword>
<feature type="domain" description="Phage shock protein PspC N-terminal" evidence="3">
    <location>
        <begin position="17"/>
        <end position="71"/>
    </location>
</feature>
<evidence type="ECO:0000313" key="5">
    <source>
        <dbReference type="Proteomes" id="UP001595767"/>
    </source>
</evidence>